<evidence type="ECO:0000313" key="2">
    <source>
        <dbReference type="EMBL" id="GJT24614.1"/>
    </source>
</evidence>
<dbReference type="Proteomes" id="UP001151760">
    <property type="component" value="Unassembled WGS sequence"/>
</dbReference>
<proteinExistence type="predicted"/>
<keyword evidence="3" id="KW-1185">Reference proteome</keyword>
<feature type="region of interest" description="Disordered" evidence="1">
    <location>
        <begin position="288"/>
        <end position="334"/>
    </location>
</feature>
<evidence type="ECO:0000256" key="1">
    <source>
        <dbReference type="SAM" id="MobiDB-lite"/>
    </source>
</evidence>
<comment type="caution">
    <text evidence="2">The sequence shown here is derived from an EMBL/GenBank/DDBJ whole genome shotgun (WGS) entry which is preliminary data.</text>
</comment>
<evidence type="ECO:0000313" key="3">
    <source>
        <dbReference type="Proteomes" id="UP001151760"/>
    </source>
</evidence>
<accession>A0ABQ5CID6</accession>
<feature type="compositionally biased region" description="Basic residues" evidence="1">
    <location>
        <begin position="290"/>
        <end position="300"/>
    </location>
</feature>
<feature type="compositionally biased region" description="Low complexity" evidence="1">
    <location>
        <begin position="320"/>
        <end position="334"/>
    </location>
</feature>
<protein>
    <submittedName>
        <fullName evidence="2">Uncharacterized protein</fullName>
    </submittedName>
</protein>
<organism evidence="2 3">
    <name type="scientific">Tanacetum coccineum</name>
    <dbReference type="NCBI Taxonomy" id="301880"/>
    <lineage>
        <taxon>Eukaryota</taxon>
        <taxon>Viridiplantae</taxon>
        <taxon>Streptophyta</taxon>
        <taxon>Embryophyta</taxon>
        <taxon>Tracheophyta</taxon>
        <taxon>Spermatophyta</taxon>
        <taxon>Magnoliopsida</taxon>
        <taxon>eudicotyledons</taxon>
        <taxon>Gunneridae</taxon>
        <taxon>Pentapetalae</taxon>
        <taxon>asterids</taxon>
        <taxon>campanulids</taxon>
        <taxon>Asterales</taxon>
        <taxon>Asteraceae</taxon>
        <taxon>Asteroideae</taxon>
        <taxon>Anthemideae</taxon>
        <taxon>Anthemidinae</taxon>
        <taxon>Tanacetum</taxon>
    </lineage>
</organism>
<name>A0ABQ5CID6_9ASTR</name>
<sequence length="334" mass="37770">MPLPTSYYDHILLASDVPKEKATAIWMLKGHKVIQSTKECGILEARQLFRAFTASSTITINLYSRAVLGHYSLASSMSNNIDYAERMWEEFNQSIHTFIEDKKNLAQHTQGKKKATLIVIPSVSLFLDISSLVLREPNQEVFGVPILNDLITDDIRGEQYYNAYLEKVAKHQRYLVVKEVSDPDSPAPKLALSELEQHMWDYGGANLAWRKIKTNKEHVEQLENLDIPISYLPGMLRDLPKADMKEIFDHRMWESNSYQAHEDHKMLYEALENSIAHDHTDQLLTDLAKARRKKKKRHVSPKTPPGSPPHQPPPPPPPAGSSGTPGASKASESS</sequence>
<reference evidence="2" key="2">
    <citation type="submission" date="2022-01" db="EMBL/GenBank/DDBJ databases">
        <authorList>
            <person name="Yamashiro T."/>
            <person name="Shiraishi A."/>
            <person name="Satake H."/>
            <person name="Nakayama K."/>
        </authorList>
    </citation>
    <scope>NUCLEOTIDE SEQUENCE</scope>
</reference>
<reference evidence="2" key="1">
    <citation type="journal article" date="2022" name="Int. J. Mol. Sci.">
        <title>Draft Genome of Tanacetum Coccineum: Genomic Comparison of Closely Related Tanacetum-Family Plants.</title>
        <authorList>
            <person name="Yamashiro T."/>
            <person name="Shiraishi A."/>
            <person name="Nakayama K."/>
            <person name="Satake H."/>
        </authorList>
    </citation>
    <scope>NUCLEOTIDE SEQUENCE</scope>
</reference>
<feature type="compositionally biased region" description="Pro residues" evidence="1">
    <location>
        <begin position="302"/>
        <end position="319"/>
    </location>
</feature>
<gene>
    <name evidence="2" type="ORF">Tco_0894551</name>
</gene>
<dbReference type="EMBL" id="BQNB010014149">
    <property type="protein sequence ID" value="GJT24614.1"/>
    <property type="molecule type" value="Genomic_DNA"/>
</dbReference>